<evidence type="ECO:0000313" key="3">
    <source>
        <dbReference type="Proteomes" id="UP000198558"/>
    </source>
</evidence>
<feature type="transmembrane region" description="Helical" evidence="1">
    <location>
        <begin position="12"/>
        <end position="32"/>
    </location>
</feature>
<dbReference type="GeneID" id="78287946"/>
<dbReference type="AlphaFoldDB" id="A0A1I0DNV4"/>
<evidence type="ECO:0000313" key="2">
    <source>
        <dbReference type="EMBL" id="SET34224.1"/>
    </source>
</evidence>
<dbReference type="RefSeq" id="WP_092352973.1">
    <property type="nucleotide sequence ID" value="NZ_CAMWPS010000030.1"/>
</dbReference>
<keyword evidence="1" id="KW-0472">Membrane</keyword>
<name>A0A1I0DNV4_9FIRM</name>
<dbReference type="OrthoDB" id="1911372at2"/>
<organism evidence="2 3">
    <name type="scientific">Thomasclavelia cocleata</name>
    <dbReference type="NCBI Taxonomy" id="69824"/>
    <lineage>
        <taxon>Bacteria</taxon>
        <taxon>Bacillati</taxon>
        <taxon>Bacillota</taxon>
        <taxon>Erysipelotrichia</taxon>
        <taxon>Erysipelotrichales</taxon>
        <taxon>Coprobacillaceae</taxon>
        <taxon>Thomasclavelia</taxon>
    </lineage>
</organism>
<proteinExistence type="predicted"/>
<reference evidence="3" key="1">
    <citation type="submission" date="2016-10" db="EMBL/GenBank/DDBJ databases">
        <authorList>
            <person name="Varghese N."/>
            <person name="Submissions S."/>
        </authorList>
    </citation>
    <scope>NUCLEOTIDE SEQUENCE [LARGE SCALE GENOMIC DNA]</scope>
    <source>
        <strain evidence="3">DSM 1551</strain>
    </source>
</reference>
<keyword evidence="1" id="KW-1133">Transmembrane helix</keyword>
<dbReference type="Proteomes" id="UP000198558">
    <property type="component" value="Unassembled WGS sequence"/>
</dbReference>
<feature type="transmembrane region" description="Helical" evidence="1">
    <location>
        <begin position="72"/>
        <end position="90"/>
    </location>
</feature>
<gene>
    <name evidence="2" type="ORF">SAMN04489758_10710</name>
</gene>
<feature type="transmembrane region" description="Helical" evidence="1">
    <location>
        <begin position="48"/>
        <end position="66"/>
    </location>
</feature>
<protein>
    <submittedName>
        <fullName evidence="2">Uncharacterized protein</fullName>
    </submittedName>
</protein>
<keyword evidence="3" id="KW-1185">Reference proteome</keyword>
<keyword evidence="1" id="KW-0812">Transmembrane</keyword>
<dbReference type="EMBL" id="FOIN01000007">
    <property type="protein sequence ID" value="SET34224.1"/>
    <property type="molecule type" value="Genomic_DNA"/>
</dbReference>
<accession>A0A1I0DNV4</accession>
<evidence type="ECO:0000256" key="1">
    <source>
        <dbReference type="SAM" id="Phobius"/>
    </source>
</evidence>
<sequence length="212" mass="23646">MNENEKLGFWYSWPTIIFTLILFWPIGVFLIIKRVSKDKKTEMNSGKLINGLGIASYCMAILGFIVFITESFAVEDIVLALFFGAAGFVLRKIAMKIKMESENIKQYLSIIINGNVRQLYAIASTTGKSYDIVYKDIKKMIEKGYLKNAYINENLKEVVLPNDVTISQNDINVTTANTASTQSKIIACPCCGANNTIYGNIGECEYCGSPLK</sequence>